<keyword evidence="11" id="KW-0324">Glycolysis</keyword>
<feature type="signal peptide" evidence="16">
    <location>
        <begin position="1"/>
        <end position="18"/>
    </location>
</feature>
<dbReference type="PANTHER" id="PTHR30559:SF0">
    <property type="entry name" value="FRUCTOSE-BISPHOSPHATE ALDOLASE"/>
    <property type="match status" value="1"/>
</dbReference>
<keyword evidence="15" id="KW-0812">Transmembrane</keyword>
<dbReference type="InterPro" id="IPR008271">
    <property type="entry name" value="Ser/Thr_kinase_AS"/>
</dbReference>
<evidence type="ECO:0000256" key="9">
    <source>
        <dbReference type="ARBA" id="ARBA00022837"/>
    </source>
</evidence>
<comment type="cofactor">
    <cofactor evidence="2">
        <name>Zn(2+)</name>
        <dbReference type="ChEBI" id="CHEBI:29105"/>
    </cofactor>
</comment>
<evidence type="ECO:0000313" key="20">
    <source>
        <dbReference type="Proteomes" id="UP000626109"/>
    </source>
</evidence>
<dbReference type="PROSITE" id="PS00018">
    <property type="entry name" value="EF_HAND_1"/>
    <property type="match status" value="2"/>
</dbReference>
<sequence length="1535" mass="167754">MVVVVAVVVVAAAAVVVGCEVYLKGAKLGEGSYGEVFLALHAALGVARVVKSVPKSQLSMAGDLVEDEVNMLKSLDHPHIVRVFEAFESEETFHIVMDYAEGGDLASAIRDTQDAGQRLPEAWAREITSQVASALHYMHTRGVIHCDLKPGNTMLLQPFVLADVTAGLAQPHVLLADFGLAEIFDESGGLGGPVTVKGSPAYLSPEGFEGILTQKSDTWALGVMLYEMLLGQRPFKGTSNVFLLFCQVANTEPPMEDLPLLVRSLVQKLMVKDPKLRLSARECASDEWILAGKKPPPHPEVRNILPATLGHAGYFHRAVMFCIAAGLGMKDMRELFQIFQILDEDLSGLLSQEELRVGLIKLGVRQDPAALMAVMDLDQDGYISYTEFLAAALRLEEERGDRLMRYAFSMFDLDGDGYISMQELRQLLSGEGPLADVLPDGHTVEEVMDDVSKGEGRISFARFRSYLANSRNSGDWHARSFVAEVGLESKDSGALNSASSEDVGKRSLTFTSLLVDALDDPVVEEETEDSDVSVELGSDKVSSVFRKKKNPMKKATTAVQRQELLGFHHWLEELFQDARQGAPLQRLLIFRDPRVEAAYVAHYLPATCKQTQILGLCLICYSISALLTEGFRWSPTLAKWDRDVYVLYNLAWLLLALCGASLIAACSAWRRRLRRQQNQEASSDDQALHAERLLCVWLCAIPWLACFFANRRRVSAICGLGVHDAWVKANSDYDLILTMLGTLMFFSMRTYIRFTCALPLAASCILAYASSSMMLQPSEDEDGQESLWLWPAAILLVSLALCLSGHRSVEYHRRLSFLSLYASYGVLKELQLEDPYDTELLVGHELSRTSGLSETPCSGASEAAVPQTRLARLNKGLTLLHRICNSSAIGNKALHKQLLGLSEVLQATRDDVAKADRLLSRDLEDQLQEYGITGNARERLLILFDEPLPAPRFSMISSALGDPQLVPSDSSGDDTRPCTEAWGWDVLSDPVGSPVSAEAFRPLASVGEALLVPAVSAAVGAEAPGLGLLSALLEAHRIATLGSRRHHVNLPLGRSDNPDMGQHSRASACFNASSAAMKFNMISPRTAKVTGEVAWNLLQHAKANNYAIPAFNCTSSSSINAVLEAGKELGRPVMIQFSEGGAAFIAGKGLPNDKGKLQASILGAVAGAHLARTMAPAYGIPVLVHSDHCAKKLLPWFDGMLEADEAHFKQTGEPLFSSHMLDLSEETDEENIAICKKYLERMAPIKLILEMEIGITGGAEDGVDNSGVAKEKLYSTPEDVYAVHQALFPVSKMFTIAAAFGNVHGVYKAGNVVLKPELLASCQQYAQQQIKAKTGEDNAKPLTLVFHGGSGSEKHHISTALHAGVVKMNVDTDTQWAYWEGLLNFYKAAFNKQLDIFCADVLTPASTTWLADQDLECINEALLYNLDCASTRVNTLEGSSHLFHQHSLTLTMICQYETDMKQHRLCSFPYHPTAAVQVGSISRGNTGSSRYNKPSTNNQDGTTSCCLLLFPLFCLLLPSCLVLVGRTLQQQQQQL</sequence>
<evidence type="ECO:0000313" key="19">
    <source>
        <dbReference type="EMBL" id="CAE8735493.1"/>
    </source>
</evidence>
<evidence type="ECO:0000256" key="8">
    <source>
        <dbReference type="ARBA" id="ARBA00022833"/>
    </source>
</evidence>
<accession>A0A813LQG4</accession>
<feature type="domain" description="Protein kinase" evidence="17">
    <location>
        <begin position="22"/>
        <end position="289"/>
    </location>
</feature>
<keyword evidence="9" id="KW-0106">Calcium</keyword>
<dbReference type="InterPro" id="IPR011009">
    <property type="entry name" value="Kinase-like_dom_sf"/>
</dbReference>
<dbReference type="GO" id="GO:0005524">
    <property type="term" value="F:ATP binding"/>
    <property type="evidence" value="ECO:0007669"/>
    <property type="project" value="UniProtKB-UniRule"/>
</dbReference>
<keyword evidence="15" id="KW-0472">Membrane</keyword>
<keyword evidence="6" id="KW-0479">Metal-binding</keyword>
<comment type="catalytic activity">
    <reaction evidence="1">
        <text>beta-D-fructose 1,6-bisphosphate = D-glyceraldehyde 3-phosphate + dihydroxyacetone phosphate</text>
        <dbReference type="Rhea" id="RHEA:14729"/>
        <dbReference type="ChEBI" id="CHEBI:32966"/>
        <dbReference type="ChEBI" id="CHEBI:57642"/>
        <dbReference type="ChEBI" id="CHEBI:59776"/>
        <dbReference type="EC" id="4.1.2.13"/>
    </reaction>
</comment>
<evidence type="ECO:0000256" key="16">
    <source>
        <dbReference type="SAM" id="SignalP"/>
    </source>
</evidence>
<keyword evidence="16" id="KW-0732">Signal</keyword>
<evidence type="ECO:0000256" key="10">
    <source>
        <dbReference type="ARBA" id="ARBA00022840"/>
    </source>
</evidence>
<comment type="similarity">
    <text evidence="13">Belongs to the protein kinase superfamily. Ser/Thr protein kinase family. CDPK subfamily.</text>
</comment>
<dbReference type="NCBIfam" id="TIGR01520">
    <property type="entry name" value="FruBisAldo_II_A"/>
    <property type="match status" value="1"/>
</dbReference>
<evidence type="ECO:0000256" key="3">
    <source>
        <dbReference type="ARBA" id="ARBA00004714"/>
    </source>
</evidence>
<dbReference type="PROSITE" id="PS50011">
    <property type="entry name" value="PROTEIN_KINASE_DOM"/>
    <property type="match status" value="1"/>
</dbReference>
<dbReference type="InterPro" id="IPR006411">
    <property type="entry name" value="Fruct_bisP_bact"/>
</dbReference>
<dbReference type="CDD" id="cd00051">
    <property type="entry name" value="EFh"/>
    <property type="match status" value="1"/>
</dbReference>
<evidence type="ECO:0000259" key="17">
    <source>
        <dbReference type="PROSITE" id="PS50011"/>
    </source>
</evidence>
<evidence type="ECO:0000256" key="15">
    <source>
        <dbReference type="SAM" id="Phobius"/>
    </source>
</evidence>
<dbReference type="CDD" id="cd00946">
    <property type="entry name" value="FBP_aldolase_IIA"/>
    <property type="match status" value="1"/>
</dbReference>
<dbReference type="PANTHER" id="PTHR30559">
    <property type="entry name" value="FRUCTOSE-BISPHOSPHATE ALDOLASE CLASS 2"/>
    <property type="match status" value="1"/>
</dbReference>
<dbReference type="PROSITE" id="PS00107">
    <property type="entry name" value="PROTEIN_KINASE_ATP"/>
    <property type="match status" value="1"/>
</dbReference>
<dbReference type="SMART" id="SM00054">
    <property type="entry name" value="EFh"/>
    <property type="match status" value="3"/>
</dbReference>
<dbReference type="PROSITE" id="PS00108">
    <property type="entry name" value="PROTEIN_KINASE_ST"/>
    <property type="match status" value="1"/>
</dbReference>
<feature type="domain" description="EF-hand" evidence="18">
    <location>
        <begin position="399"/>
        <end position="434"/>
    </location>
</feature>
<dbReference type="InterPro" id="IPR002048">
    <property type="entry name" value="EF_hand_dom"/>
</dbReference>
<name>A0A813LQG4_POLGL</name>
<evidence type="ECO:0000259" key="18">
    <source>
        <dbReference type="PROSITE" id="PS50222"/>
    </source>
</evidence>
<keyword evidence="15" id="KW-1133">Transmembrane helix</keyword>
<dbReference type="Gene3D" id="1.10.510.10">
    <property type="entry name" value="Transferase(Phosphotransferase) domain 1"/>
    <property type="match status" value="1"/>
</dbReference>
<dbReference type="InterPro" id="IPR013785">
    <property type="entry name" value="Aldolase_TIM"/>
</dbReference>
<dbReference type="GO" id="GO:0006094">
    <property type="term" value="P:gluconeogenesis"/>
    <property type="evidence" value="ECO:0007669"/>
    <property type="project" value="TreeGrafter"/>
</dbReference>
<dbReference type="SUPFAM" id="SSF51569">
    <property type="entry name" value="Aldolase"/>
    <property type="match status" value="1"/>
</dbReference>
<protein>
    <recommendedName>
        <fullName evidence="5">fructose-bisphosphate aldolase</fullName>
        <ecNumber evidence="5">4.1.2.13</ecNumber>
    </recommendedName>
</protein>
<feature type="domain" description="EF-hand" evidence="18">
    <location>
        <begin position="330"/>
        <end position="365"/>
    </location>
</feature>
<evidence type="ECO:0000256" key="7">
    <source>
        <dbReference type="ARBA" id="ARBA00022741"/>
    </source>
</evidence>
<dbReference type="Pfam" id="PF00069">
    <property type="entry name" value="Pkinase"/>
    <property type="match status" value="1"/>
</dbReference>
<keyword evidence="7 14" id="KW-0547">Nucleotide-binding</keyword>
<dbReference type="PROSITE" id="PS00806">
    <property type="entry name" value="ALDOLASE_CLASS_II_2"/>
    <property type="match status" value="1"/>
</dbReference>
<comment type="similarity">
    <text evidence="4">Belongs to the class II fructose-bisphosphate aldolase family.</text>
</comment>
<evidence type="ECO:0000256" key="5">
    <source>
        <dbReference type="ARBA" id="ARBA00013068"/>
    </source>
</evidence>
<dbReference type="Pfam" id="PF01116">
    <property type="entry name" value="F_bP_aldolase"/>
    <property type="match status" value="1"/>
</dbReference>
<dbReference type="SMART" id="SM00220">
    <property type="entry name" value="S_TKc"/>
    <property type="match status" value="1"/>
</dbReference>
<feature type="binding site" evidence="14">
    <location>
        <position position="51"/>
    </location>
    <ligand>
        <name>ATP</name>
        <dbReference type="ChEBI" id="CHEBI:30616"/>
    </ligand>
</feature>
<dbReference type="PROSITE" id="PS50222">
    <property type="entry name" value="EF_HAND_2"/>
    <property type="match status" value="3"/>
</dbReference>
<dbReference type="InterPro" id="IPR017441">
    <property type="entry name" value="Protein_kinase_ATP_BS"/>
</dbReference>
<dbReference type="SUPFAM" id="SSF47473">
    <property type="entry name" value="EF-hand"/>
    <property type="match status" value="1"/>
</dbReference>
<organism evidence="19 20">
    <name type="scientific">Polarella glacialis</name>
    <name type="common">Dinoflagellate</name>
    <dbReference type="NCBI Taxonomy" id="89957"/>
    <lineage>
        <taxon>Eukaryota</taxon>
        <taxon>Sar</taxon>
        <taxon>Alveolata</taxon>
        <taxon>Dinophyceae</taxon>
        <taxon>Suessiales</taxon>
        <taxon>Suessiaceae</taxon>
        <taxon>Polarella</taxon>
    </lineage>
</organism>
<feature type="transmembrane region" description="Helical" evidence="15">
    <location>
        <begin position="645"/>
        <end position="669"/>
    </location>
</feature>
<dbReference type="GO" id="GO:0008270">
    <property type="term" value="F:zinc ion binding"/>
    <property type="evidence" value="ECO:0007669"/>
    <property type="project" value="InterPro"/>
</dbReference>
<dbReference type="InterPro" id="IPR018247">
    <property type="entry name" value="EF_Hand_1_Ca_BS"/>
</dbReference>
<dbReference type="SUPFAM" id="SSF56112">
    <property type="entry name" value="Protein kinase-like (PK-like)"/>
    <property type="match status" value="1"/>
</dbReference>
<feature type="transmembrane region" description="Helical" evidence="15">
    <location>
        <begin position="751"/>
        <end position="775"/>
    </location>
</feature>
<keyword evidence="12" id="KW-0456">Lyase</keyword>
<evidence type="ECO:0000256" key="1">
    <source>
        <dbReference type="ARBA" id="ARBA00000441"/>
    </source>
</evidence>
<feature type="chain" id="PRO_5032727614" description="fructose-bisphosphate aldolase" evidence="16">
    <location>
        <begin position="19"/>
        <end position="1535"/>
    </location>
</feature>
<reference evidence="19" key="1">
    <citation type="submission" date="2021-02" db="EMBL/GenBank/DDBJ databases">
        <authorList>
            <person name="Dougan E. K."/>
            <person name="Rhodes N."/>
            <person name="Thang M."/>
            <person name="Chan C."/>
        </authorList>
    </citation>
    <scope>NUCLEOTIDE SEQUENCE</scope>
</reference>
<dbReference type="GO" id="GO:0006096">
    <property type="term" value="P:glycolytic process"/>
    <property type="evidence" value="ECO:0007669"/>
    <property type="project" value="UniProtKB-UniPathway"/>
</dbReference>
<dbReference type="Pfam" id="PF13499">
    <property type="entry name" value="EF-hand_7"/>
    <property type="match status" value="1"/>
</dbReference>
<evidence type="ECO:0000256" key="6">
    <source>
        <dbReference type="ARBA" id="ARBA00022723"/>
    </source>
</evidence>
<gene>
    <name evidence="19" type="ORF">PGLA2088_LOCUS47862</name>
</gene>
<evidence type="ECO:0000256" key="4">
    <source>
        <dbReference type="ARBA" id="ARBA00005812"/>
    </source>
</evidence>
<keyword evidence="10 14" id="KW-0067">ATP-binding</keyword>
<dbReference type="GO" id="GO:0004672">
    <property type="term" value="F:protein kinase activity"/>
    <property type="evidence" value="ECO:0007669"/>
    <property type="project" value="InterPro"/>
</dbReference>
<evidence type="ECO:0000256" key="11">
    <source>
        <dbReference type="ARBA" id="ARBA00023152"/>
    </source>
</evidence>
<evidence type="ECO:0000256" key="14">
    <source>
        <dbReference type="PROSITE-ProRule" id="PRU10141"/>
    </source>
</evidence>
<evidence type="ECO:0000256" key="2">
    <source>
        <dbReference type="ARBA" id="ARBA00001947"/>
    </source>
</evidence>
<dbReference type="NCBIfam" id="NF006628">
    <property type="entry name" value="PRK09197.1"/>
    <property type="match status" value="1"/>
</dbReference>
<dbReference type="EMBL" id="CAJNNW010036551">
    <property type="protein sequence ID" value="CAE8735493.1"/>
    <property type="molecule type" value="Genomic_DNA"/>
</dbReference>
<dbReference type="Gene3D" id="1.10.238.10">
    <property type="entry name" value="EF-hand"/>
    <property type="match status" value="1"/>
</dbReference>
<dbReference type="InterPro" id="IPR011992">
    <property type="entry name" value="EF-hand-dom_pair"/>
</dbReference>
<feature type="transmembrane region" description="Helical" evidence="15">
    <location>
        <begin position="1507"/>
        <end position="1525"/>
    </location>
</feature>
<dbReference type="InterPro" id="IPR000719">
    <property type="entry name" value="Prot_kinase_dom"/>
</dbReference>
<dbReference type="PROSITE" id="PS00602">
    <property type="entry name" value="ALDOLASE_CLASS_II_1"/>
    <property type="match status" value="1"/>
</dbReference>
<dbReference type="Pfam" id="PF13405">
    <property type="entry name" value="EF-hand_6"/>
    <property type="match status" value="1"/>
</dbReference>
<dbReference type="Proteomes" id="UP000626109">
    <property type="component" value="Unassembled WGS sequence"/>
</dbReference>
<dbReference type="UniPathway" id="UPA00109">
    <property type="reaction ID" value="UER00183"/>
</dbReference>
<dbReference type="EC" id="4.1.2.13" evidence="5"/>
<comment type="pathway">
    <text evidence="3">Carbohydrate degradation; glycolysis; D-glyceraldehyde 3-phosphate and glycerone phosphate from D-glucose: step 4/4.</text>
</comment>
<dbReference type="GO" id="GO:0005509">
    <property type="term" value="F:calcium ion binding"/>
    <property type="evidence" value="ECO:0007669"/>
    <property type="project" value="InterPro"/>
</dbReference>
<keyword evidence="8" id="KW-0862">Zinc</keyword>
<dbReference type="GO" id="GO:0005829">
    <property type="term" value="C:cytosol"/>
    <property type="evidence" value="ECO:0007669"/>
    <property type="project" value="TreeGrafter"/>
</dbReference>
<dbReference type="GO" id="GO:0004332">
    <property type="term" value="F:fructose-bisphosphate aldolase activity"/>
    <property type="evidence" value="ECO:0007669"/>
    <property type="project" value="UniProtKB-EC"/>
</dbReference>
<proteinExistence type="inferred from homology"/>
<feature type="domain" description="EF-hand" evidence="18">
    <location>
        <begin position="370"/>
        <end position="398"/>
    </location>
</feature>
<evidence type="ECO:0000256" key="12">
    <source>
        <dbReference type="ARBA" id="ARBA00023239"/>
    </source>
</evidence>
<evidence type="ECO:0000256" key="13">
    <source>
        <dbReference type="ARBA" id="ARBA00024334"/>
    </source>
</evidence>
<dbReference type="InterPro" id="IPR000771">
    <property type="entry name" value="FBA_II"/>
</dbReference>
<dbReference type="Gene3D" id="3.20.20.70">
    <property type="entry name" value="Aldolase class I"/>
    <property type="match status" value="1"/>
</dbReference>
<feature type="transmembrane region" description="Helical" evidence="15">
    <location>
        <begin position="787"/>
        <end position="806"/>
    </location>
</feature>
<dbReference type="NCBIfam" id="TIGR00167">
    <property type="entry name" value="cbbA"/>
    <property type="match status" value="1"/>
</dbReference>
<comment type="caution">
    <text evidence="19">The sequence shown here is derived from an EMBL/GenBank/DDBJ whole genome shotgun (WGS) entry which is preliminary data.</text>
</comment>